<dbReference type="Gene3D" id="3.40.50.200">
    <property type="entry name" value="Peptidase S8/S53 domain"/>
    <property type="match status" value="1"/>
</dbReference>
<dbReference type="GO" id="GO:0004252">
    <property type="term" value="F:serine-type endopeptidase activity"/>
    <property type="evidence" value="ECO:0007669"/>
    <property type="project" value="InterPro"/>
</dbReference>
<gene>
    <name evidence="2" type="ORF">FYJ58_12865</name>
</gene>
<keyword evidence="3" id="KW-1185">Reference proteome</keyword>
<dbReference type="Proteomes" id="UP000482209">
    <property type="component" value="Unassembled WGS sequence"/>
</dbReference>
<comment type="caution">
    <text evidence="2">The sequence shown here is derived from an EMBL/GenBank/DDBJ whole genome shotgun (WGS) entry which is preliminary data.</text>
</comment>
<dbReference type="InterPro" id="IPR000209">
    <property type="entry name" value="Peptidase_S8/S53_dom"/>
</dbReference>
<dbReference type="SUPFAM" id="SSF52743">
    <property type="entry name" value="Subtilisin-like"/>
    <property type="match status" value="1"/>
</dbReference>
<dbReference type="AlphaFoldDB" id="A0A6L5Y1G6"/>
<dbReference type="RefSeq" id="WP_154520140.1">
    <property type="nucleotide sequence ID" value="NZ_VUMT01000028.1"/>
</dbReference>
<feature type="domain" description="Peptidase S8/S53" evidence="1">
    <location>
        <begin position="2"/>
        <end position="150"/>
    </location>
</feature>
<dbReference type="Pfam" id="PF00082">
    <property type="entry name" value="Peptidase_S8"/>
    <property type="match status" value="1"/>
</dbReference>
<protein>
    <recommendedName>
        <fullName evidence="1">Peptidase S8/S53 domain-containing protein</fullName>
    </recommendedName>
</protein>
<dbReference type="InterPro" id="IPR036852">
    <property type="entry name" value="Peptidase_S8/S53_dom_sf"/>
</dbReference>
<reference evidence="2 3" key="1">
    <citation type="submission" date="2019-08" db="EMBL/GenBank/DDBJ databases">
        <title>In-depth cultivation of the pig gut microbiome towards novel bacterial diversity and tailored functional studies.</title>
        <authorList>
            <person name="Wylensek D."/>
            <person name="Hitch T.C.A."/>
            <person name="Clavel T."/>
        </authorList>
    </citation>
    <scope>NUCLEOTIDE SEQUENCE [LARGE SCALE GENOMIC DNA]</scope>
    <source>
        <strain evidence="2 3">WCA-693-APC-MOT-I</strain>
    </source>
</reference>
<name>A0A6L5Y1G6_9FIRM</name>
<dbReference type="GO" id="GO:0006508">
    <property type="term" value="P:proteolysis"/>
    <property type="evidence" value="ECO:0007669"/>
    <property type="project" value="InterPro"/>
</dbReference>
<accession>A0A6L5Y1G6</accession>
<evidence type="ECO:0000259" key="1">
    <source>
        <dbReference type="Pfam" id="PF00082"/>
    </source>
</evidence>
<organism evidence="2 3">
    <name type="scientific">Velocimicrobium porci</name>
    <dbReference type="NCBI Taxonomy" id="2606634"/>
    <lineage>
        <taxon>Bacteria</taxon>
        <taxon>Bacillati</taxon>
        <taxon>Bacillota</taxon>
        <taxon>Clostridia</taxon>
        <taxon>Lachnospirales</taxon>
        <taxon>Lachnospiraceae</taxon>
        <taxon>Velocimicrobium</taxon>
    </lineage>
</organism>
<sequence length="330" mass="38222">MRKIKVAIVDTGFDTKCEYLSNVKTEGFGIRWEDGLVITKNYDDYNGHGTACASVIYRECNEVELFVVNAMGKVGKANSLIIEHVLKILQKKDVDIINMSFAMPQVLDNEIYNLCEELKKENKILVAADSNIKNKKGFPACFNNVYGVQGKELEYGKIFEYDMSKEIQCLVNNIPMMCADLYDRFQLLQPNNSIATAKFTGILCDIIYHNNIKRKDYGKIPDILCLYKTKRNEKVKRYQVCNEWYVSNDNALLRKIYELLHTKVNLYKPSDLLCDFELLSSRGSVKFDMAYQILSYLSLQLNIQIDYMEISRYDLITLGTLTKMFERYAR</sequence>
<proteinExistence type="predicted"/>
<evidence type="ECO:0000313" key="3">
    <source>
        <dbReference type="Proteomes" id="UP000482209"/>
    </source>
</evidence>
<evidence type="ECO:0000313" key="2">
    <source>
        <dbReference type="EMBL" id="MSS64754.1"/>
    </source>
</evidence>
<dbReference type="EMBL" id="VUMT01000028">
    <property type="protein sequence ID" value="MSS64754.1"/>
    <property type="molecule type" value="Genomic_DNA"/>
</dbReference>